<reference evidence="2 3" key="1">
    <citation type="journal article" date="2018" name="Nat. Ecol. Evol.">
        <title>Pezizomycetes genomes reveal the molecular basis of ectomycorrhizal truffle lifestyle.</title>
        <authorList>
            <person name="Murat C."/>
            <person name="Payen T."/>
            <person name="Noel B."/>
            <person name="Kuo A."/>
            <person name="Morin E."/>
            <person name="Chen J."/>
            <person name="Kohler A."/>
            <person name="Krizsan K."/>
            <person name="Balestrini R."/>
            <person name="Da Silva C."/>
            <person name="Montanini B."/>
            <person name="Hainaut M."/>
            <person name="Levati E."/>
            <person name="Barry K.W."/>
            <person name="Belfiori B."/>
            <person name="Cichocki N."/>
            <person name="Clum A."/>
            <person name="Dockter R.B."/>
            <person name="Fauchery L."/>
            <person name="Guy J."/>
            <person name="Iotti M."/>
            <person name="Le Tacon F."/>
            <person name="Lindquist E.A."/>
            <person name="Lipzen A."/>
            <person name="Malagnac F."/>
            <person name="Mello A."/>
            <person name="Molinier V."/>
            <person name="Miyauchi S."/>
            <person name="Poulain J."/>
            <person name="Riccioni C."/>
            <person name="Rubini A."/>
            <person name="Sitrit Y."/>
            <person name="Splivallo R."/>
            <person name="Traeger S."/>
            <person name="Wang M."/>
            <person name="Zifcakova L."/>
            <person name="Wipf D."/>
            <person name="Zambonelli A."/>
            <person name="Paolocci F."/>
            <person name="Nowrousian M."/>
            <person name="Ottonello S."/>
            <person name="Baldrian P."/>
            <person name="Spatafora J.W."/>
            <person name="Henrissat B."/>
            <person name="Nagy L.G."/>
            <person name="Aury J.M."/>
            <person name="Wincker P."/>
            <person name="Grigoriev I.V."/>
            <person name="Bonfante P."/>
            <person name="Martin F.M."/>
        </authorList>
    </citation>
    <scope>NUCLEOTIDE SEQUENCE [LARGE SCALE GENOMIC DNA]</scope>
    <source>
        <strain evidence="2 3">RN42</strain>
    </source>
</reference>
<protein>
    <submittedName>
        <fullName evidence="2">Uncharacterized protein</fullName>
    </submittedName>
</protein>
<proteinExistence type="predicted"/>
<dbReference type="EMBL" id="ML119703">
    <property type="protein sequence ID" value="RPA79056.1"/>
    <property type="molecule type" value="Genomic_DNA"/>
</dbReference>
<evidence type="ECO:0000256" key="1">
    <source>
        <dbReference type="SAM" id="MobiDB-lite"/>
    </source>
</evidence>
<keyword evidence="3" id="KW-1185">Reference proteome</keyword>
<organism evidence="2 3">
    <name type="scientific">Ascobolus immersus RN42</name>
    <dbReference type="NCBI Taxonomy" id="1160509"/>
    <lineage>
        <taxon>Eukaryota</taxon>
        <taxon>Fungi</taxon>
        <taxon>Dikarya</taxon>
        <taxon>Ascomycota</taxon>
        <taxon>Pezizomycotina</taxon>
        <taxon>Pezizomycetes</taxon>
        <taxon>Pezizales</taxon>
        <taxon>Ascobolaceae</taxon>
        <taxon>Ascobolus</taxon>
    </lineage>
</organism>
<gene>
    <name evidence="2" type="ORF">BJ508DRAFT_145352</name>
</gene>
<dbReference type="Proteomes" id="UP000275078">
    <property type="component" value="Unassembled WGS sequence"/>
</dbReference>
<sequence>MTACFPTPSTLHQPSLVPPETQSSQRLPPSLYLSRDIINNLANLIRTLILLVANPTIPQPSKVDATSSRRTTLPRTCPVSLQWLVGLCIE</sequence>
<evidence type="ECO:0000313" key="3">
    <source>
        <dbReference type="Proteomes" id="UP000275078"/>
    </source>
</evidence>
<name>A0A3N4I109_ASCIM</name>
<evidence type="ECO:0000313" key="2">
    <source>
        <dbReference type="EMBL" id="RPA79056.1"/>
    </source>
</evidence>
<accession>A0A3N4I109</accession>
<feature type="region of interest" description="Disordered" evidence="1">
    <location>
        <begin position="1"/>
        <end position="25"/>
    </location>
</feature>
<dbReference type="AlphaFoldDB" id="A0A3N4I109"/>